<feature type="domain" description="Toxin co-regulated pilus biosynthesis protein Q C-terminal" evidence="2">
    <location>
        <begin position="175"/>
        <end position="252"/>
    </location>
</feature>
<proteinExistence type="predicted"/>
<dbReference type="Pfam" id="PF10671">
    <property type="entry name" value="TcpQ"/>
    <property type="match status" value="1"/>
</dbReference>
<organism evidence="3 4">
    <name type="scientific">Methylomarinum roseum</name>
    <dbReference type="NCBI Taxonomy" id="3067653"/>
    <lineage>
        <taxon>Bacteria</taxon>
        <taxon>Pseudomonadati</taxon>
        <taxon>Pseudomonadota</taxon>
        <taxon>Gammaproteobacteria</taxon>
        <taxon>Methylococcales</taxon>
        <taxon>Methylococcaceae</taxon>
        <taxon>Methylomarinum</taxon>
    </lineage>
</organism>
<evidence type="ECO:0000259" key="2">
    <source>
        <dbReference type="Pfam" id="PF10671"/>
    </source>
</evidence>
<protein>
    <submittedName>
        <fullName evidence="3">Toxin co-regulated pilus biosynthesis Q family protein</fullName>
    </submittedName>
</protein>
<accession>A0AAU7P0Y1</accession>
<name>A0AAU7P0Y1_9GAMM</name>
<dbReference type="EMBL" id="CP157744">
    <property type="protein sequence ID" value="XBS22848.1"/>
    <property type="molecule type" value="Genomic_DNA"/>
</dbReference>
<dbReference type="AlphaFoldDB" id="A0AAU7P0Y1"/>
<dbReference type="Proteomes" id="UP001225378">
    <property type="component" value="Plasmid unnamed2"/>
</dbReference>
<evidence type="ECO:0000313" key="3">
    <source>
        <dbReference type="EMBL" id="XBS22848.1"/>
    </source>
</evidence>
<dbReference type="Gene3D" id="3.55.50.70">
    <property type="match status" value="1"/>
</dbReference>
<dbReference type="InterPro" id="IPR018927">
    <property type="entry name" value="Pilus_synth_Q_C"/>
</dbReference>
<sequence length="264" mass="29356">MLKISLGASLLIGIAMGTPAQAFFSFDEAKENLAINRAPQAKVNDSTCLGSVKHLKKQGYPVKQVAGFGRDMPFSTSLKIIIPKDWVIKGGDLNALSTWSGNKQWDKVVQEAAQSAGACVTLDWQNKIAYVKTADFVEPTKEAAEVSKNDHFVTDPTLDKAVIRPLDPLFNMNLWVLEPHKTLRNNLAEWCKKAGWSMAWNAPGVDYMVSHKVTLHGNFIDSLKQIMKAYAKAPKPLSIKAYSKPSNKVIEIVPYMMYRNNPVY</sequence>
<evidence type="ECO:0000313" key="4">
    <source>
        <dbReference type="Proteomes" id="UP001225378"/>
    </source>
</evidence>
<feature type="chain" id="PRO_5043851471" evidence="1">
    <location>
        <begin position="23"/>
        <end position="264"/>
    </location>
</feature>
<reference evidence="3 4" key="1">
    <citation type="journal article" date="2024" name="Microbiology">
        <title>Methylomarinum rosea sp. nov., a novel halophilic methanotrophic bacterium from the hypersaline Lake Elton.</title>
        <authorList>
            <person name="Suleimanov R.Z."/>
            <person name="Oshkin I.Y."/>
            <person name="Danilova O.V."/>
            <person name="Suzina N.E."/>
            <person name="Dedysh S.N."/>
        </authorList>
    </citation>
    <scope>NUCLEOTIDE SEQUENCE [LARGE SCALE GENOMIC DNA]</scope>
    <source>
        <strain evidence="3 4">Ch1-1</strain>
        <plasmid evidence="4">unnamed2</plasmid>
    </source>
</reference>
<feature type="signal peptide" evidence="1">
    <location>
        <begin position="1"/>
        <end position="22"/>
    </location>
</feature>
<dbReference type="KEGG" id="mech:Q9L42_021315"/>
<gene>
    <name evidence="3" type="ORF">Q9L42_021315</name>
</gene>
<evidence type="ECO:0000256" key="1">
    <source>
        <dbReference type="SAM" id="SignalP"/>
    </source>
</evidence>
<keyword evidence="4" id="KW-1185">Reference proteome</keyword>
<geneLocation type="plasmid" evidence="3 4">
    <name>unnamed2</name>
</geneLocation>
<keyword evidence="3" id="KW-0614">Plasmid</keyword>
<keyword evidence="1" id="KW-0732">Signal</keyword>
<dbReference type="RefSeq" id="WP_305910452.1">
    <property type="nucleotide sequence ID" value="NZ_CP157744.1"/>
</dbReference>